<evidence type="ECO:0000313" key="2">
    <source>
        <dbReference type="EMBL" id="ELR18524.1"/>
    </source>
</evidence>
<dbReference type="STRING" id="1257118.L8GZ41"/>
<gene>
    <name evidence="2" type="ORF">ACA1_045670</name>
</gene>
<evidence type="ECO:0000313" key="3">
    <source>
        <dbReference type="Proteomes" id="UP000011083"/>
    </source>
</evidence>
<dbReference type="InterPro" id="IPR029021">
    <property type="entry name" value="Prot-tyrosine_phosphatase-like"/>
</dbReference>
<dbReference type="InterPro" id="IPR020422">
    <property type="entry name" value="TYR_PHOSPHATASE_DUAL_dom"/>
</dbReference>
<proteinExistence type="predicted"/>
<organism evidence="2 3">
    <name type="scientific">Acanthamoeba castellanii (strain ATCC 30010 / Neff)</name>
    <dbReference type="NCBI Taxonomy" id="1257118"/>
    <lineage>
        <taxon>Eukaryota</taxon>
        <taxon>Amoebozoa</taxon>
        <taxon>Discosea</taxon>
        <taxon>Longamoebia</taxon>
        <taxon>Centramoebida</taxon>
        <taxon>Acanthamoebidae</taxon>
        <taxon>Acanthamoeba</taxon>
    </lineage>
</organism>
<dbReference type="Proteomes" id="UP000011083">
    <property type="component" value="Unassembled WGS sequence"/>
</dbReference>
<dbReference type="CDD" id="cd14498">
    <property type="entry name" value="DSP"/>
    <property type="match status" value="1"/>
</dbReference>
<sequence length="170" mass="18837">MTFEANASRITEQLWLGNASAATAPLEELKAQGITHVLTPAMIAGFTHRLYAEDLVYLQYHIADLPGWPIIPLFPEASRFISDAIASGGCAYLMEANGWSFADAKYHVRTHRPQISSKFEEQLRLWEGMRCSLDGDTPAHATARRQGVLSRHVKNRAAPVVKDKNDSGEC</sequence>
<dbReference type="PANTHER" id="PTHR46377">
    <property type="entry name" value="DUAL SPECIFICITY PROTEIN PHOSPHATASE 19"/>
    <property type="match status" value="1"/>
</dbReference>
<dbReference type="PANTHER" id="PTHR46377:SF1">
    <property type="entry name" value="DUAL SPECIFICITY PROTEIN PHOSPHATASE 19"/>
    <property type="match status" value="1"/>
</dbReference>
<dbReference type="GO" id="GO:0005737">
    <property type="term" value="C:cytoplasm"/>
    <property type="evidence" value="ECO:0007669"/>
    <property type="project" value="TreeGrafter"/>
</dbReference>
<dbReference type="VEuPathDB" id="AmoebaDB:ACA1_045670"/>
<accession>L8GZ41</accession>
<dbReference type="SMART" id="SM00195">
    <property type="entry name" value="DSPc"/>
    <property type="match status" value="1"/>
</dbReference>
<protein>
    <submittedName>
        <fullName evidence="2">Dual specificity phosphatase</fullName>
    </submittedName>
</protein>
<dbReference type="SUPFAM" id="SSF52799">
    <property type="entry name" value="(Phosphotyrosine protein) phosphatases II"/>
    <property type="match status" value="1"/>
</dbReference>
<dbReference type="KEGG" id="acan:ACA1_045670"/>
<dbReference type="RefSeq" id="XP_004340563.1">
    <property type="nucleotide sequence ID" value="XM_004340515.1"/>
</dbReference>
<reference evidence="2 3" key="1">
    <citation type="journal article" date="2013" name="Genome Biol.">
        <title>Genome of Acanthamoeba castellanii highlights extensive lateral gene transfer and early evolution of tyrosine kinase signaling.</title>
        <authorList>
            <person name="Clarke M."/>
            <person name="Lohan A.J."/>
            <person name="Liu B."/>
            <person name="Lagkouvardos I."/>
            <person name="Roy S."/>
            <person name="Zafar N."/>
            <person name="Bertelli C."/>
            <person name="Schilde C."/>
            <person name="Kianianmomeni A."/>
            <person name="Burglin T.R."/>
            <person name="Frech C."/>
            <person name="Turcotte B."/>
            <person name="Kopec K.O."/>
            <person name="Synnott J.M."/>
            <person name="Choo C."/>
            <person name="Paponov I."/>
            <person name="Finkler A."/>
            <person name="Soon Heng Tan C."/>
            <person name="Hutchins A.P."/>
            <person name="Weinmeier T."/>
            <person name="Rattei T."/>
            <person name="Chu J.S."/>
            <person name="Gimenez G."/>
            <person name="Irimia M."/>
            <person name="Rigden D.J."/>
            <person name="Fitzpatrick D.A."/>
            <person name="Lorenzo-Morales J."/>
            <person name="Bateman A."/>
            <person name="Chiu C.H."/>
            <person name="Tang P."/>
            <person name="Hegemann P."/>
            <person name="Fromm H."/>
            <person name="Raoult D."/>
            <person name="Greub G."/>
            <person name="Miranda-Saavedra D."/>
            <person name="Chen N."/>
            <person name="Nash P."/>
            <person name="Ginger M.L."/>
            <person name="Horn M."/>
            <person name="Schaap P."/>
            <person name="Caler L."/>
            <person name="Loftus B."/>
        </authorList>
    </citation>
    <scope>NUCLEOTIDE SEQUENCE [LARGE SCALE GENOMIC DNA]</scope>
    <source>
        <strain evidence="2 3">Neff</strain>
    </source>
</reference>
<dbReference type="EMBL" id="KB007952">
    <property type="protein sequence ID" value="ELR18524.1"/>
    <property type="molecule type" value="Genomic_DNA"/>
</dbReference>
<evidence type="ECO:0000259" key="1">
    <source>
        <dbReference type="SMART" id="SM00195"/>
    </source>
</evidence>
<dbReference type="Gene3D" id="3.90.190.10">
    <property type="entry name" value="Protein tyrosine phosphatase superfamily"/>
    <property type="match status" value="2"/>
</dbReference>
<name>L8GZ41_ACACF</name>
<dbReference type="GeneID" id="14919298"/>
<feature type="domain" description="Tyrosine-protein phosphatase" evidence="1">
    <location>
        <begin position="6"/>
        <end position="129"/>
    </location>
</feature>
<dbReference type="AlphaFoldDB" id="L8GZ41"/>
<dbReference type="OrthoDB" id="2017893at2759"/>
<keyword evidence="3" id="KW-1185">Reference proteome</keyword>
<dbReference type="GO" id="GO:0008579">
    <property type="term" value="F:JUN kinase phosphatase activity"/>
    <property type="evidence" value="ECO:0007669"/>
    <property type="project" value="TreeGrafter"/>
</dbReference>